<dbReference type="InterPro" id="IPR023753">
    <property type="entry name" value="FAD/NAD-binding_dom"/>
</dbReference>
<feature type="domain" description="Pyridine nucleotide-disulphide oxidoreductase dimerisation" evidence="10">
    <location>
        <begin position="326"/>
        <end position="426"/>
    </location>
</feature>
<sequence>MRYDVVVIGGGTAGYIAGSILARKGKRTLVIEKKKFGGVCVNSGCVPSIFLFDVTFLLTRLKEVAYYLGLEGKVEYRNALQKRNEIVEYLSNAGKKLIEDAGGETEIGEAEIISPNEIKINEKVVEFDKLIIATGSKPKIPNIKGIEYAISEDEAVNLNEIPESMVIIGGGYAGVEIAQFFSRLGSTITLLSKATILPNLSEDARRSVRDSLEFDGVNLVENVQINRIHGEGVFTNKGEFHGEIIVYATGREPQLPKGVEKIGLYTNECGVIVNEYKQAKGNIYAIGDVTNKERKTAHSAIFDAVVASLHIMDEKSLLHKINGYKIPQVLYTDPQVGIVGEEKDANKFSIFYFNATTRAIINGIRDGYVKIGINKNGEIVFGEVIGDKSEELINILTLAINSKIKVENLALMPFVHPSLSEAIVNTAKGFFDMDVDRYRRTNDKT</sequence>
<dbReference type="EC" id="1.-.-.-" evidence="12"/>
<keyword evidence="4 9" id="KW-0274">FAD</keyword>
<protein>
    <submittedName>
        <fullName evidence="12">NAD(P)/FAD-dependent oxidoreductase</fullName>
        <ecNumber evidence="12">1.-.-.-</ecNumber>
    </submittedName>
</protein>
<comment type="cofactor">
    <cofactor evidence="1">
        <name>FAD</name>
        <dbReference type="ChEBI" id="CHEBI:57692"/>
    </cofactor>
</comment>
<dbReference type="Gene3D" id="3.50.50.60">
    <property type="entry name" value="FAD/NAD(P)-binding domain"/>
    <property type="match status" value="2"/>
</dbReference>
<evidence type="ECO:0000256" key="8">
    <source>
        <dbReference type="ARBA" id="ARBA00023284"/>
    </source>
</evidence>
<dbReference type="GeneID" id="89335378"/>
<dbReference type="Proteomes" id="UP001432202">
    <property type="component" value="Chromosome"/>
</dbReference>
<feature type="domain" description="FAD/NAD(P)-binding" evidence="11">
    <location>
        <begin position="3"/>
        <end position="302"/>
    </location>
</feature>
<evidence type="ECO:0000256" key="6">
    <source>
        <dbReference type="ARBA" id="ARBA00023027"/>
    </source>
</evidence>
<dbReference type="Pfam" id="PF07992">
    <property type="entry name" value="Pyr_redox_2"/>
    <property type="match status" value="1"/>
</dbReference>
<dbReference type="Pfam" id="PF02852">
    <property type="entry name" value="Pyr_redox_dim"/>
    <property type="match status" value="1"/>
</dbReference>
<dbReference type="GO" id="GO:0004148">
    <property type="term" value="F:dihydrolipoyl dehydrogenase (NADH) activity"/>
    <property type="evidence" value="ECO:0007669"/>
    <property type="project" value="TreeGrafter"/>
</dbReference>
<evidence type="ECO:0000256" key="2">
    <source>
        <dbReference type="ARBA" id="ARBA00007532"/>
    </source>
</evidence>
<keyword evidence="5 9" id="KW-0560">Oxidoreductase</keyword>
<dbReference type="GO" id="GO:0006103">
    <property type="term" value="P:2-oxoglutarate metabolic process"/>
    <property type="evidence" value="ECO:0007669"/>
    <property type="project" value="TreeGrafter"/>
</dbReference>
<accession>A0AAX4L0Q5</accession>
<evidence type="ECO:0000313" key="12">
    <source>
        <dbReference type="EMBL" id="WWQ60758.1"/>
    </source>
</evidence>
<evidence type="ECO:0000313" key="13">
    <source>
        <dbReference type="Proteomes" id="UP001432202"/>
    </source>
</evidence>
<evidence type="ECO:0000256" key="7">
    <source>
        <dbReference type="ARBA" id="ARBA00023157"/>
    </source>
</evidence>
<organism evidence="12 13">
    <name type="scientific">Sulfolobus tengchongensis</name>
    <dbReference type="NCBI Taxonomy" id="207809"/>
    <lineage>
        <taxon>Archaea</taxon>
        <taxon>Thermoproteota</taxon>
        <taxon>Thermoprotei</taxon>
        <taxon>Sulfolobales</taxon>
        <taxon>Sulfolobaceae</taxon>
        <taxon>Sulfolobus</taxon>
    </lineage>
</organism>
<evidence type="ECO:0000256" key="5">
    <source>
        <dbReference type="ARBA" id="ARBA00023002"/>
    </source>
</evidence>
<dbReference type="InterPro" id="IPR036188">
    <property type="entry name" value="FAD/NAD-bd_sf"/>
</dbReference>
<dbReference type="PANTHER" id="PTHR22912">
    <property type="entry name" value="DISULFIDE OXIDOREDUCTASE"/>
    <property type="match status" value="1"/>
</dbReference>
<keyword evidence="7" id="KW-1015">Disulfide bond</keyword>
<evidence type="ECO:0000256" key="9">
    <source>
        <dbReference type="RuleBase" id="RU003691"/>
    </source>
</evidence>
<keyword evidence="3 9" id="KW-0285">Flavoprotein</keyword>
<dbReference type="PRINTS" id="PR00411">
    <property type="entry name" value="PNDRDTASEI"/>
</dbReference>
<comment type="similarity">
    <text evidence="2 9">Belongs to the class-I pyridine nucleotide-disulfide oxidoreductase family.</text>
</comment>
<dbReference type="PANTHER" id="PTHR22912:SF151">
    <property type="entry name" value="DIHYDROLIPOYL DEHYDROGENASE, MITOCHONDRIAL"/>
    <property type="match status" value="1"/>
</dbReference>
<gene>
    <name evidence="12" type="ORF">V6M85_01375</name>
</gene>
<dbReference type="InterPro" id="IPR012999">
    <property type="entry name" value="Pyr_OxRdtase_I_AS"/>
</dbReference>
<dbReference type="Gene3D" id="3.30.390.30">
    <property type="match status" value="1"/>
</dbReference>
<dbReference type="InterPro" id="IPR001100">
    <property type="entry name" value="Pyr_nuc-diS_OxRdtase"/>
</dbReference>
<evidence type="ECO:0000256" key="4">
    <source>
        <dbReference type="ARBA" id="ARBA00022827"/>
    </source>
</evidence>
<keyword evidence="13" id="KW-1185">Reference proteome</keyword>
<dbReference type="RefSeq" id="WP_338602043.1">
    <property type="nucleotide sequence ID" value="NZ_CP146016.1"/>
</dbReference>
<dbReference type="SUPFAM" id="SSF51905">
    <property type="entry name" value="FAD/NAD(P)-binding domain"/>
    <property type="match status" value="1"/>
</dbReference>
<dbReference type="SUPFAM" id="SSF55424">
    <property type="entry name" value="FAD/NAD-linked reductases, dimerisation (C-terminal) domain"/>
    <property type="match status" value="1"/>
</dbReference>
<evidence type="ECO:0000259" key="10">
    <source>
        <dbReference type="Pfam" id="PF02852"/>
    </source>
</evidence>
<dbReference type="PIRSF" id="PIRSF000350">
    <property type="entry name" value="Mercury_reductase_MerA"/>
    <property type="match status" value="1"/>
</dbReference>
<dbReference type="GO" id="GO:0050660">
    <property type="term" value="F:flavin adenine dinucleotide binding"/>
    <property type="evidence" value="ECO:0007669"/>
    <property type="project" value="TreeGrafter"/>
</dbReference>
<keyword evidence="6" id="KW-0520">NAD</keyword>
<dbReference type="AlphaFoldDB" id="A0AAX4L0Q5"/>
<reference evidence="12 13" key="1">
    <citation type="submission" date="2024-02" db="EMBL/GenBank/DDBJ databases">
        <title>STSV induces naive adaptation in Sulfolobus.</title>
        <authorList>
            <person name="Xiang X."/>
            <person name="Song M."/>
        </authorList>
    </citation>
    <scope>NUCLEOTIDE SEQUENCE [LARGE SCALE GENOMIC DNA]</scope>
    <source>
        <strain evidence="12 13">RT2</strain>
    </source>
</reference>
<keyword evidence="8 9" id="KW-0676">Redox-active center</keyword>
<dbReference type="InterPro" id="IPR004099">
    <property type="entry name" value="Pyr_nucl-diS_OxRdtase_dimer"/>
</dbReference>
<dbReference type="PRINTS" id="PR00368">
    <property type="entry name" value="FADPNR"/>
</dbReference>
<dbReference type="InterPro" id="IPR050151">
    <property type="entry name" value="Class-I_Pyr_Nuc-Dis_Oxidored"/>
</dbReference>
<dbReference type="EMBL" id="CP146016">
    <property type="protein sequence ID" value="WWQ60758.1"/>
    <property type="molecule type" value="Genomic_DNA"/>
</dbReference>
<name>A0AAX4L0Q5_9CREN</name>
<evidence type="ECO:0000256" key="1">
    <source>
        <dbReference type="ARBA" id="ARBA00001974"/>
    </source>
</evidence>
<dbReference type="InterPro" id="IPR016156">
    <property type="entry name" value="FAD/NAD-linked_Rdtase_dimer_sf"/>
</dbReference>
<proteinExistence type="inferred from homology"/>
<dbReference type="PROSITE" id="PS00076">
    <property type="entry name" value="PYRIDINE_REDOX_1"/>
    <property type="match status" value="1"/>
</dbReference>
<evidence type="ECO:0000256" key="3">
    <source>
        <dbReference type="ARBA" id="ARBA00022630"/>
    </source>
</evidence>
<evidence type="ECO:0000259" key="11">
    <source>
        <dbReference type="Pfam" id="PF07992"/>
    </source>
</evidence>